<evidence type="ECO:0000313" key="1">
    <source>
        <dbReference type="EMBL" id="HFH30273.1"/>
    </source>
</evidence>
<name>A0A7C3EAJ9_9SPIR</name>
<dbReference type="EMBL" id="DSVL01000377">
    <property type="protein sequence ID" value="HFH30273.1"/>
    <property type="molecule type" value="Genomic_DNA"/>
</dbReference>
<protein>
    <submittedName>
        <fullName evidence="1">Carbohydrate ABC transporter substrate-binding protein</fullName>
    </submittedName>
</protein>
<dbReference type="SUPFAM" id="SSF53850">
    <property type="entry name" value="Periplasmic binding protein-like II"/>
    <property type="match status" value="1"/>
</dbReference>
<dbReference type="Gene3D" id="3.40.190.10">
    <property type="entry name" value="Periplasmic binding protein-like II"/>
    <property type="match status" value="1"/>
</dbReference>
<comment type="caution">
    <text evidence="1">The sequence shown here is derived from an EMBL/GenBank/DDBJ whole genome shotgun (WGS) entry which is preliminary data.</text>
</comment>
<accession>A0A7C3EAJ9</accession>
<organism evidence="1">
    <name type="scientific">Gracilinema caldarium</name>
    <dbReference type="NCBI Taxonomy" id="215591"/>
    <lineage>
        <taxon>Bacteria</taxon>
        <taxon>Pseudomonadati</taxon>
        <taxon>Spirochaetota</taxon>
        <taxon>Spirochaetia</taxon>
        <taxon>Spirochaetales</taxon>
        <taxon>Breznakiellaceae</taxon>
        <taxon>Gracilinema</taxon>
    </lineage>
</organism>
<proteinExistence type="predicted"/>
<sequence length="407" mass="46808">MMLIAVLLSSCMMGTTKTVTLWTDQSDFAVYAEIFNTKQKKYKIETYYFDNLTESLAKTKKFPDIVVGTGLKNSETRRLFKSLDYFFDELLLKQTSFYTNLLRLGNIDGKQYLLPVSFNIPAVIFSKENSGLITKPFYLTLDEIQSLGKSFNQQTKEGLYTRMGFSPRWNDEFLFIVTRLFNVSYRESNPLAWDAAALERAMNYVYKWSIEINGSPELEDDFAFKYLYNPPAVIATSGKTLFAYMSSDDLFALSEDRLSTLDFRWVGQGNSIPIMEGSPFLGIYKKSTSKEAIDAFIQWFYREDNQKEILQQSKDLRVLDHSFGIANGFSALRTVTEQIFPTFYPILLGHTPPADLLVPPGILPKNWEILKVRVILPYLHDASRTDKRSGQVTLEKRLADWLKNNPQ</sequence>
<dbReference type="AlphaFoldDB" id="A0A7C3EAJ9"/>
<gene>
    <name evidence="1" type="ORF">ENS59_12340</name>
</gene>
<reference evidence="1" key="1">
    <citation type="journal article" date="2020" name="mSystems">
        <title>Genome- and Community-Level Interaction Insights into Carbon Utilization and Element Cycling Functions of Hydrothermarchaeota in Hydrothermal Sediment.</title>
        <authorList>
            <person name="Zhou Z."/>
            <person name="Liu Y."/>
            <person name="Xu W."/>
            <person name="Pan J."/>
            <person name="Luo Z.H."/>
            <person name="Li M."/>
        </authorList>
    </citation>
    <scope>NUCLEOTIDE SEQUENCE [LARGE SCALE GENOMIC DNA]</scope>
    <source>
        <strain evidence="1">SpSt-503</strain>
    </source>
</reference>